<protein>
    <submittedName>
        <fullName evidence="2">Glycosyltransferase family 4 protein</fullName>
    </submittedName>
</protein>
<dbReference type="Gene3D" id="3.40.50.2000">
    <property type="entry name" value="Glycogen Phosphorylase B"/>
    <property type="match status" value="2"/>
</dbReference>
<dbReference type="InterPro" id="IPR050194">
    <property type="entry name" value="Glycosyltransferase_grp1"/>
</dbReference>
<name>A0AAW5BSP0_9FIRM</name>
<dbReference type="CDD" id="cd03801">
    <property type="entry name" value="GT4_PimA-like"/>
    <property type="match status" value="1"/>
</dbReference>
<dbReference type="InterPro" id="IPR001296">
    <property type="entry name" value="Glyco_trans_1"/>
</dbReference>
<evidence type="ECO:0000259" key="1">
    <source>
        <dbReference type="Pfam" id="PF00534"/>
    </source>
</evidence>
<evidence type="ECO:0000313" key="2">
    <source>
        <dbReference type="EMBL" id="MCG4745834.1"/>
    </source>
</evidence>
<dbReference type="EMBL" id="JAAITT010000006">
    <property type="protein sequence ID" value="NSJ48222.1"/>
    <property type="molecule type" value="Genomic_DNA"/>
</dbReference>
<accession>A0AAW5BSP0</accession>
<dbReference type="RefSeq" id="WP_165641676.1">
    <property type="nucleotide sequence ID" value="NZ_JAAITT010000006.1"/>
</dbReference>
<feature type="domain" description="Glycosyl transferase family 1" evidence="1">
    <location>
        <begin position="246"/>
        <end position="391"/>
    </location>
</feature>
<reference evidence="3 4" key="1">
    <citation type="journal article" date="2020" name="Cell Host Microbe">
        <title>Functional and Genomic Variation between Human-Derived Isolates of Lachnospiraceae Reveals Inter- and Intra-Species Diversity.</title>
        <authorList>
            <person name="Sorbara M.T."/>
            <person name="Littmann E.R."/>
            <person name="Fontana E."/>
            <person name="Moody T.U."/>
            <person name="Kohout C.E."/>
            <person name="Gjonbalaj M."/>
            <person name="Eaton V."/>
            <person name="Seok R."/>
            <person name="Leiner I.M."/>
            <person name="Pamer E.G."/>
        </authorList>
    </citation>
    <scope>NUCLEOTIDE SEQUENCE [LARGE SCALE GENOMIC DNA]</scope>
    <source>
        <strain evidence="3 4">MSK.1.17</strain>
    </source>
</reference>
<organism evidence="2 5">
    <name type="scientific">Enterocloster aldenensis</name>
    <dbReference type="NCBI Taxonomy" id="358742"/>
    <lineage>
        <taxon>Bacteria</taxon>
        <taxon>Bacillati</taxon>
        <taxon>Bacillota</taxon>
        <taxon>Clostridia</taxon>
        <taxon>Lachnospirales</taxon>
        <taxon>Lachnospiraceae</taxon>
        <taxon>Enterocloster</taxon>
    </lineage>
</organism>
<dbReference type="Proteomes" id="UP001299608">
    <property type="component" value="Unassembled WGS sequence"/>
</dbReference>
<dbReference type="Proteomes" id="UP000669239">
    <property type="component" value="Unassembled WGS sequence"/>
</dbReference>
<dbReference type="PANTHER" id="PTHR45947">
    <property type="entry name" value="SULFOQUINOVOSYL TRANSFERASE SQD2"/>
    <property type="match status" value="1"/>
</dbReference>
<gene>
    <name evidence="3" type="ORF">G5B36_05855</name>
    <name evidence="2" type="ORF">L0N08_10460</name>
</gene>
<dbReference type="AlphaFoldDB" id="A0AAW5BSP0"/>
<dbReference type="GO" id="GO:0016757">
    <property type="term" value="F:glycosyltransferase activity"/>
    <property type="evidence" value="ECO:0007669"/>
    <property type="project" value="InterPro"/>
</dbReference>
<reference evidence="2" key="3">
    <citation type="submission" date="2022-01" db="EMBL/GenBank/DDBJ databases">
        <title>Collection of gut derived symbiotic bacterial strains cultured from healthy donors.</title>
        <authorList>
            <person name="Lin H."/>
            <person name="Kohout C."/>
            <person name="Waligurski E."/>
            <person name="Pamer E.G."/>
        </authorList>
    </citation>
    <scope>NUCLEOTIDE SEQUENCE</scope>
    <source>
        <strain evidence="2">DFI.6.55</strain>
    </source>
</reference>
<dbReference type="Pfam" id="PF00534">
    <property type="entry name" value="Glycos_transf_1"/>
    <property type="match status" value="1"/>
</dbReference>
<proteinExistence type="predicted"/>
<dbReference type="EMBL" id="JAKNGE010000011">
    <property type="protein sequence ID" value="MCG4745834.1"/>
    <property type="molecule type" value="Genomic_DNA"/>
</dbReference>
<evidence type="ECO:0000313" key="4">
    <source>
        <dbReference type="Proteomes" id="UP000669239"/>
    </source>
</evidence>
<evidence type="ECO:0000313" key="5">
    <source>
        <dbReference type="Proteomes" id="UP001299608"/>
    </source>
</evidence>
<dbReference type="SUPFAM" id="SSF53756">
    <property type="entry name" value="UDP-Glycosyltransferase/glycogen phosphorylase"/>
    <property type="match status" value="1"/>
</dbReference>
<keyword evidence="4" id="KW-1185">Reference proteome</keyword>
<evidence type="ECO:0000313" key="3">
    <source>
        <dbReference type="EMBL" id="NSJ48222.1"/>
    </source>
</evidence>
<dbReference type="PANTHER" id="PTHR45947:SF3">
    <property type="entry name" value="SULFOQUINOVOSYL TRANSFERASE SQD2"/>
    <property type="match status" value="1"/>
</dbReference>
<comment type="caution">
    <text evidence="2">The sequence shown here is derived from an EMBL/GenBank/DDBJ whole genome shotgun (WGS) entry which is preliminary data.</text>
</comment>
<reference evidence="3" key="2">
    <citation type="submission" date="2020-02" db="EMBL/GenBank/DDBJ databases">
        <authorList>
            <person name="Littmann E."/>
            <person name="Sorbara M."/>
        </authorList>
    </citation>
    <scope>NUCLEOTIDE SEQUENCE</scope>
    <source>
        <strain evidence="3">MSK.1.17</strain>
    </source>
</reference>
<sequence>MDKFRIIVAHPGQQHSYRLASALNRYGCLFSYITTVYNKKNGFVVKVLSLFIGKDNKKRLEKRRCDKIDDKQLIQYNSLSGLILLLLNRVDYSRKIYYWWNKKVADSFGRKVAEYAVKTNADAVIMYDTNAKSCFEYLKEANPKILRIMDMSAANRSFVKHIYEEDMIRNPHWAEILRHEKRFLWDYSLEDYDEEIKIADFFLAASNVVKHSIEYSGRSGSDVWVVPYGVDSRTYSPPMKETGGAVRFLFVGAVRQMKGISYLLEAFEKVNPKTAQLEIVGDCLIPERLQHKDASNIKYFGYLLPEKVIERYKNADVFVFPSLCDGFGLAALEAMASGLPVICSDNSGVADLIQDGVNGFVVKTGDSEMLKDRIVWFTEHWDRMKEMKHAALETGRNYSWEKYEENIKRTIIEMIQRKYRNG</sequence>